<evidence type="ECO:0000256" key="1">
    <source>
        <dbReference type="SAM" id="MobiDB-lite"/>
    </source>
</evidence>
<sequence>MQTPTPRTDPREGLARPSPKRGPPERILSGQEATGEKITKWQSGVNRHPHGEGQTEEGSATKAGEEHYGGVNPDTTAIINGTQAQSALFR</sequence>
<evidence type="ECO:0000313" key="3">
    <source>
        <dbReference type="Proteomes" id="UP001066276"/>
    </source>
</evidence>
<dbReference type="AlphaFoldDB" id="A0AAV7MVZ6"/>
<organism evidence="2 3">
    <name type="scientific">Pleurodeles waltl</name>
    <name type="common">Iberian ribbed newt</name>
    <dbReference type="NCBI Taxonomy" id="8319"/>
    <lineage>
        <taxon>Eukaryota</taxon>
        <taxon>Metazoa</taxon>
        <taxon>Chordata</taxon>
        <taxon>Craniata</taxon>
        <taxon>Vertebrata</taxon>
        <taxon>Euteleostomi</taxon>
        <taxon>Amphibia</taxon>
        <taxon>Batrachia</taxon>
        <taxon>Caudata</taxon>
        <taxon>Salamandroidea</taxon>
        <taxon>Salamandridae</taxon>
        <taxon>Pleurodelinae</taxon>
        <taxon>Pleurodeles</taxon>
    </lineage>
</organism>
<keyword evidence="3" id="KW-1185">Reference proteome</keyword>
<comment type="caution">
    <text evidence="2">The sequence shown here is derived from an EMBL/GenBank/DDBJ whole genome shotgun (WGS) entry which is preliminary data.</text>
</comment>
<evidence type="ECO:0000313" key="2">
    <source>
        <dbReference type="EMBL" id="KAJ1107531.1"/>
    </source>
</evidence>
<protein>
    <submittedName>
        <fullName evidence="2">Uncharacterized protein</fullName>
    </submittedName>
</protein>
<dbReference type="EMBL" id="JANPWB010000013">
    <property type="protein sequence ID" value="KAJ1107531.1"/>
    <property type="molecule type" value="Genomic_DNA"/>
</dbReference>
<proteinExistence type="predicted"/>
<accession>A0AAV7MVZ6</accession>
<dbReference type="Proteomes" id="UP001066276">
    <property type="component" value="Chromosome 9"/>
</dbReference>
<feature type="region of interest" description="Disordered" evidence="1">
    <location>
        <begin position="1"/>
        <end position="90"/>
    </location>
</feature>
<reference evidence="2" key="1">
    <citation type="journal article" date="2022" name="bioRxiv">
        <title>Sequencing and chromosome-scale assembly of the giantPleurodeles waltlgenome.</title>
        <authorList>
            <person name="Brown T."/>
            <person name="Elewa A."/>
            <person name="Iarovenko S."/>
            <person name="Subramanian E."/>
            <person name="Araus A.J."/>
            <person name="Petzold A."/>
            <person name="Susuki M."/>
            <person name="Suzuki K.-i.T."/>
            <person name="Hayashi T."/>
            <person name="Toyoda A."/>
            <person name="Oliveira C."/>
            <person name="Osipova E."/>
            <person name="Leigh N.D."/>
            <person name="Simon A."/>
            <person name="Yun M.H."/>
        </authorList>
    </citation>
    <scope>NUCLEOTIDE SEQUENCE</scope>
    <source>
        <strain evidence="2">20211129_DDA</strain>
        <tissue evidence="2">Liver</tissue>
    </source>
</reference>
<name>A0AAV7MVZ6_PLEWA</name>
<gene>
    <name evidence="2" type="ORF">NDU88_004921</name>
</gene>
<feature type="compositionally biased region" description="Polar residues" evidence="1">
    <location>
        <begin position="73"/>
        <end position="90"/>
    </location>
</feature>